<evidence type="ECO:0000256" key="2">
    <source>
        <dbReference type="SAM" id="Phobius"/>
    </source>
</evidence>
<organism evidence="4 5">
    <name type="scientific">Plasmodium reichenowi</name>
    <dbReference type="NCBI Taxonomy" id="5854"/>
    <lineage>
        <taxon>Eukaryota</taxon>
        <taxon>Sar</taxon>
        <taxon>Alveolata</taxon>
        <taxon>Apicomplexa</taxon>
        <taxon>Aconoidasida</taxon>
        <taxon>Haemosporida</taxon>
        <taxon>Plasmodiidae</taxon>
        <taxon>Plasmodium</taxon>
        <taxon>Plasmodium (Laverania)</taxon>
    </lineage>
</organism>
<sequence length="333" mass="38368">MKLHYSIILLFSLPLNILEHNNNNEPYMTSRHTPRYISRVLSEGDTQSSSYDNDPQMKKVMKKFQDRTSQRLREYDERMKGKRQKHKEQRDKNIQKIIEKDKRKRQKHKEQRDKNIQKIIEKDKREKSLVEKVEKGCLRCGCALGGGVLPVWGLVSGLWYATLSQHVTKLAIQKGIEKGIEAGLAQMNSIFQSTSHAGKIPTITTEQMLSSGKFTNSVNFYDMAKHINSMRDKFQESMYDQFWLQIGGMVNDGGIDTFNKYNGARIAAVSNAFEKGKAAEFASHTSLLSNTIIASVVTILVIVLVMIIIYLILRYRRKKKMKKKAQYTKLLNK</sequence>
<dbReference type="PhylomeDB" id="A0A060RMG9"/>
<name>A0A060RMG9_PLARE</name>
<dbReference type="VEuPathDB" id="PlasmoDB:PRCDC_0053100"/>
<evidence type="ECO:0000313" key="5">
    <source>
        <dbReference type="Proteomes" id="UP000027581"/>
    </source>
</evidence>
<reference evidence="4" key="2">
    <citation type="submission" date="2014-05" db="EMBL/GenBank/DDBJ databases">
        <title>The genome sequences of chimpanzee malaria parasites reveal the path to human adaptation.</title>
        <authorList>
            <person name="Otto T.D."/>
            <person name="Rayner J.C."/>
            <person name="Boehme U."/>
            <person name="Pain A."/>
            <person name="Spottiswoode N."/>
            <person name="Sanders M."/>
            <person name="Quail M."/>
            <person name="Ollomo B."/>
            <person name="Renaud F."/>
            <person name="Thomas A.W."/>
            <person name="Prugnolle F."/>
            <person name="Conway D.J."/>
            <person name="Newbold C."/>
            <person name="Berriman M."/>
        </authorList>
    </citation>
    <scope>NUCLEOTIDE SEQUENCE [LARGE SCALE GENOMIC DNA]</scope>
    <source>
        <strain evidence="4">CDC</strain>
    </source>
</reference>
<keyword evidence="2" id="KW-0812">Transmembrane</keyword>
<feature type="compositionally biased region" description="Basic and acidic residues" evidence="1">
    <location>
        <begin position="88"/>
        <end position="101"/>
    </location>
</feature>
<feature type="region of interest" description="Disordered" evidence="1">
    <location>
        <begin position="77"/>
        <end position="115"/>
    </location>
</feature>
<dbReference type="InterPro" id="IPR006373">
    <property type="entry name" value="VSA_Rifin"/>
</dbReference>
<gene>
    <name evidence="4" type="primary">RIF</name>
    <name evidence="4" type="ORF">PRCDC_0053100</name>
</gene>
<dbReference type="Pfam" id="PF02009">
    <property type="entry name" value="RIFIN"/>
    <property type="match status" value="1"/>
</dbReference>
<feature type="transmembrane region" description="Helical" evidence="2">
    <location>
        <begin position="292"/>
        <end position="313"/>
    </location>
</feature>
<evidence type="ECO:0000256" key="1">
    <source>
        <dbReference type="SAM" id="MobiDB-lite"/>
    </source>
</evidence>
<evidence type="ECO:0000256" key="3">
    <source>
        <dbReference type="SAM" id="SignalP"/>
    </source>
</evidence>
<keyword evidence="3" id="KW-0732">Signal</keyword>
<accession>A0A060RMG9</accession>
<evidence type="ECO:0000313" key="4">
    <source>
        <dbReference type="EMBL" id="CDO61898.1"/>
    </source>
</evidence>
<reference evidence="4" key="1">
    <citation type="submission" date="2014-01" db="EMBL/GenBank/DDBJ databases">
        <authorList>
            <person name="Aslett M."/>
        </authorList>
    </citation>
    <scope>NUCLEOTIDE SEQUENCE</scope>
    <source>
        <strain evidence="4">CDC</strain>
    </source>
</reference>
<keyword evidence="2" id="KW-1133">Transmembrane helix</keyword>
<dbReference type="EMBL" id="HG810562">
    <property type="protein sequence ID" value="CDO61898.1"/>
    <property type="molecule type" value="Genomic_DNA"/>
</dbReference>
<proteinExistence type="predicted"/>
<dbReference type="Proteomes" id="UP000027581">
    <property type="component" value="Unassembled WGS sequence"/>
</dbReference>
<keyword evidence="2" id="KW-0472">Membrane</keyword>
<protein>
    <submittedName>
        <fullName evidence="4">Rifin</fullName>
    </submittedName>
</protein>
<dbReference type="VEuPathDB" id="PlasmoDB:PRG01_1204000"/>
<feature type="chain" id="PRO_5001591084" evidence="3">
    <location>
        <begin position="20"/>
        <end position="333"/>
    </location>
</feature>
<feature type="signal peptide" evidence="3">
    <location>
        <begin position="1"/>
        <end position="19"/>
    </location>
</feature>
<dbReference type="AlphaFoldDB" id="A0A060RMG9"/>
<keyword evidence="5" id="KW-1185">Reference proteome</keyword>